<reference evidence="6 7" key="1">
    <citation type="submission" date="2024-02" db="EMBL/GenBank/DDBJ databases">
        <title>The whole genome sequence of five bacterial samples isolated from Abu Dhabi Sabkha-shore region.</title>
        <authorList>
            <person name="Sudalaimuthuasari N."/>
            <person name="Sarfraz B."/>
            <person name="Tuyisabe J.D."/>
            <person name="Mugisha Ntwali L.D.M."/>
            <person name="Ali A.I.A.A."/>
            <person name="Almansoori S.Z.A."/>
            <person name="Alajami H.S.A."/>
            <person name="Almeqbaali A.A.S."/>
            <person name="Kundu B."/>
            <person name="Saeed E.E."/>
            <person name="Sukumarinath V."/>
            <person name="Mishra A.K."/>
            <person name="Hazzouri K.M."/>
            <person name="Almaskari R."/>
            <person name="Sharma A.K."/>
            <person name="Amiri K.M.A."/>
        </authorList>
    </citation>
    <scope>NUCLEOTIDE SEQUENCE [LARGE SCALE GENOMIC DNA]</scope>
    <source>
        <strain evidence="7">kcgeb_sd</strain>
    </source>
</reference>
<keyword evidence="4" id="KW-0804">Transcription</keyword>
<dbReference type="InterPro" id="IPR009057">
    <property type="entry name" value="Homeodomain-like_sf"/>
</dbReference>
<evidence type="ECO:0000259" key="5">
    <source>
        <dbReference type="PROSITE" id="PS01124"/>
    </source>
</evidence>
<dbReference type="SUPFAM" id="SSF51215">
    <property type="entry name" value="Regulatory protein AraC"/>
    <property type="match status" value="1"/>
</dbReference>
<dbReference type="PANTHER" id="PTHR46796:SF7">
    <property type="entry name" value="ARAC FAMILY TRANSCRIPTIONAL REGULATOR"/>
    <property type="match status" value="1"/>
</dbReference>
<dbReference type="InterPro" id="IPR050204">
    <property type="entry name" value="AraC_XylS_family_regulators"/>
</dbReference>
<dbReference type="Pfam" id="PF12833">
    <property type="entry name" value="HTH_18"/>
    <property type="match status" value="1"/>
</dbReference>
<dbReference type="PROSITE" id="PS00041">
    <property type="entry name" value="HTH_ARAC_FAMILY_1"/>
    <property type="match status" value="1"/>
</dbReference>
<feature type="domain" description="HTH araC/xylS-type" evidence="5">
    <location>
        <begin position="216"/>
        <end position="314"/>
    </location>
</feature>
<evidence type="ECO:0000313" key="6">
    <source>
        <dbReference type="EMBL" id="WWA47209.1"/>
    </source>
</evidence>
<accession>A0ABZ2D4W5</accession>
<evidence type="ECO:0000256" key="1">
    <source>
        <dbReference type="ARBA" id="ARBA00023015"/>
    </source>
</evidence>
<sequence length="322" mass="35531">MDLLSAILRDLRLESVVLSFADLHAPWGFDKSKVNGAPFHIVTEGRALLKMEGKDAVELLAGDLLVLPGGAAHTLVSEPDAERVPFYDLLRSNGIDPDWVSDRSGRRFDRWRAGGDGSRTRMVNGVFGFPSPRPNHVIAALPDVILIRGRLREGPAWLDGILGQIIEEAAREEPGFQAIIERFADIIFINAVRTSIAEDPTGGTNWLRGLRDPQIARVLTLVHQEPGRRWTVAGLAKEAGLSRSMLASRFRAITGTTVMDYVNARRMELAETLLSSSHKPLAEIAVEVGYNSEISFGRAFRRWAGKPPGQHRREGRRANGYG</sequence>
<dbReference type="InterPro" id="IPR037923">
    <property type="entry name" value="HTH-like"/>
</dbReference>
<name>A0ABZ2D4W5_9SPHN</name>
<dbReference type="InterPro" id="IPR018060">
    <property type="entry name" value="HTH_AraC"/>
</dbReference>
<evidence type="ECO:0000313" key="7">
    <source>
        <dbReference type="Proteomes" id="UP001335183"/>
    </source>
</evidence>
<proteinExistence type="predicted"/>
<dbReference type="Gene3D" id="1.10.10.60">
    <property type="entry name" value="Homeodomain-like"/>
    <property type="match status" value="1"/>
</dbReference>
<evidence type="ECO:0000256" key="3">
    <source>
        <dbReference type="ARBA" id="ARBA00023159"/>
    </source>
</evidence>
<evidence type="ECO:0000256" key="4">
    <source>
        <dbReference type="ARBA" id="ARBA00023163"/>
    </source>
</evidence>
<protein>
    <submittedName>
        <fullName evidence="6">AraC family transcriptional regulator</fullName>
    </submittedName>
</protein>
<dbReference type="InterPro" id="IPR032783">
    <property type="entry name" value="AraC_lig"/>
</dbReference>
<keyword evidence="7" id="KW-1185">Reference proteome</keyword>
<dbReference type="PROSITE" id="PS01124">
    <property type="entry name" value="HTH_ARAC_FAMILY_2"/>
    <property type="match status" value="1"/>
</dbReference>
<dbReference type="EMBL" id="CP144918">
    <property type="protein sequence ID" value="WWA47209.1"/>
    <property type="molecule type" value="Genomic_DNA"/>
</dbReference>
<dbReference type="Pfam" id="PF12852">
    <property type="entry name" value="Cupin_6"/>
    <property type="match status" value="1"/>
</dbReference>
<keyword evidence="3" id="KW-0010">Activator</keyword>
<dbReference type="SUPFAM" id="SSF46689">
    <property type="entry name" value="Homeodomain-like"/>
    <property type="match status" value="2"/>
</dbReference>
<dbReference type="PANTHER" id="PTHR46796">
    <property type="entry name" value="HTH-TYPE TRANSCRIPTIONAL ACTIVATOR RHAS-RELATED"/>
    <property type="match status" value="1"/>
</dbReference>
<organism evidence="6 7">
    <name type="scientific">Pelagerythrobacter marensis</name>
    <dbReference type="NCBI Taxonomy" id="543877"/>
    <lineage>
        <taxon>Bacteria</taxon>
        <taxon>Pseudomonadati</taxon>
        <taxon>Pseudomonadota</taxon>
        <taxon>Alphaproteobacteria</taxon>
        <taxon>Sphingomonadales</taxon>
        <taxon>Erythrobacteraceae</taxon>
        <taxon>Pelagerythrobacter</taxon>
    </lineage>
</organism>
<evidence type="ECO:0000256" key="2">
    <source>
        <dbReference type="ARBA" id="ARBA00023125"/>
    </source>
</evidence>
<dbReference type="InterPro" id="IPR018062">
    <property type="entry name" value="HTH_AraC-typ_CS"/>
</dbReference>
<dbReference type="RefSeq" id="WP_338446100.1">
    <property type="nucleotide sequence ID" value="NZ_CP144918.1"/>
</dbReference>
<keyword evidence="1" id="KW-0805">Transcription regulation</keyword>
<dbReference type="SMART" id="SM00342">
    <property type="entry name" value="HTH_ARAC"/>
    <property type="match status" value="1"/>
</dbReference>
<keyword evidence="2" id="KW-0238">DNA-binding</keyword>
<dbReference type="Proteomes" id="UP001335183">
    <property type="component" value="Chromosome"/>
</dbReference>
<gene>
    <name evidence="6" type="ORF">V5F89_13230</name>
</gene>